<feature type="transmembrane region" description="Helical" evidence="4">
    <location>
        <begin position="598"/>
        <end position="621"/>
    </location>
</feature>
<keyword evidence="7" id="KW-1185">Reference proteome</keyword>
<dbReference type="Pfam" id="PF13416">
    <property type="entry name" value="SBP_bac_8"/>
    <property type="match status" value="1"/>
</dbReference>
<reference evidence="6 7" key="2">
    <citation type="submission" date="2016-08" db="EMBL/GenBank/DDBJ databases">
        <title>Pervasive Adenine N6-methylation of Active Genes in Fungi.</title>
        <authorList>
            <consortium name="DOE Joint Genome Institute"/>
            <person name="Mondo S.J."/>
            <person name="Dannebaum R.O."/>
            <person name="Kuo R.C."/>
            <person name="Labutti K."/>
            <person name="Haridas S."/>
            <person name="Kuo A."/>
            <person name="Salamov A."/>
            <person name="Ahrendt S.R."/>
            <person name="Lipzen A."/>
            <person name="Sullivan W."/>
            <person name="Andreopoulos W.B."/>
            <person name="Clum A."/>
            <person name="Lindquist E."/>
            <person name="Daum C."/>
            <person name="Ramamoorthy G.K."/>
            <person name="Gryganskyi A."/>
            <person name="Culley D."/>
            <person name="Magnuson J.K."/>
            <person name="James T.Y."/>
            <person name="O'Malley M.A."/>
            <person name="Stajich J.E."/>
            <person name="Spatafora J.W."/>
            <person name="Visel A."/>
            <person name="Grigoriev I.V."/>
        </authorList>
    </citation>
    <scope>NUCLEOTIDE SEQUENCE [LARGE SCALE GENOMIC DNA]</scope>
    <source>
        <strain evidence="6 7">S4</strain>
    </source>
</reference>
<evidence type="ECO:0000256" key="4">
    <source>
        <dbReference type="SAM" id="Phobius"/>
    </source>
</evidence>
<dbReference type="PANTHER" id="PTHR30061">
    <property type="entry name" value="MALTOSE-BINDING PERIPLASMIC PROTEIN"/>
    <property type="match status" value="1"/>
</dbReference>
<feature type="transmembrane region" description="Helical" evidence="4">
    <location>
        <begin position="408"/>
        <end position="435"/>
    </location>
</feature>
<keyword evidence="4" id="KW-0472">Membrane</keyword>
<evidence type="ECO:0000313" key="7">
    <source>
        <dbReference type="Proteomes" id="UP000193944"/>
    </source>
</evidence>
<evidence type="ECO:0000256" key="5">
    <source>
        <dbReference type="SAM" id="SignalP"/>
    </source>
</evidence>
<dbReference type="Gene3D" id="3.40.190.10">
    <property type="entry name" value="Periplasmic binding protein-like II"/>
    <property type="match status" value="2"/>
</dbReference>
<feature type="transmembrane region" description="Helical" evidence="4">
    <location>
        <begin position="478"/>
        <end position="499"/>
    </location>
</feature>
<protein>
    <submittedName>
        <fullName evidence="6">Periplasmic binding protein-like II</fullName>
    </submittedName>
</protein>
<evidence type="ECO:0000256" key="2">
    <source>
        <dbReference type="ARBA" id="ARBA00022448"/>
    </source>
</evidence>
<reference evidence="6 7" key="1">
    <citation type="submission" date="2016-08" db="EMBL/GenBank/DDBJ databases">
        <title>A Parts List for Fungal Cellulosomes Revealed by Comparative Genomics.</title>
        <authorList>
            <consortium name="DOE Joint Genome Institute"/>
            <person name="Haitjema C.H."/>
            <person name="Gilmore S.P."/>
            <person name="Henske J.K."/>
            <person name="Solomon K.V."/>
            <person name="De Groot R."/>
            <person name="Kuo A."/>
            <person name="Mondo S.J."/>
            <person name="Salamov A.A."/>
            <person name="Labutti K."/>
            <person name="Zhao Z."/>
            <person name="Chiniquy J."/>
            <person name="Barry K."/>
            <person name="Brewer H.M."/>
            <person name="Purvine S.O."/>
            <person name="Wright A.T."/>
            <person name="Boxma B."/>
            <person name="Van Alen T."/>
            <person name="Hackstein J.H."/>
            <person name="Baker S.E."/>
            <person name="Grigoriev I.V."/>
            <person name="O'Malley M.A."/>
        </authorList>
    </citation>
    <scope>NUCLEOTIDE SEQUENCE [LARGE SCALE GENOMIC DNA]</scope>
    <source>
        <strain evidence="6 7">S4</strain>
    </source>
</reference>
<name>A0A1Y1XES7_9FUNG</name>
<keyword evidence="3 5" id="KW-0732">Signal</keyword>
<accession>A0A1Y1XES7</accession>
<evidence type="ECO:0000256" key="3">
    <source>
        <dbReference type="ARBA" id="ARBA00022729"/>
    </source>
</evidence>
<feature type="signal peptide" evidence="5">
    <location>
        <begin position="1"/>
        <end position="20"/>
    </location>
</feature>
<organism evidence="6 7">
    <name type="scientific">Anaeromyces robustus</name>
    <dbReference type="NCBI Taxonomy" id="1754192"/>
    <lineage>
        <taxon>Eukaryota</taxon>
        <taxon>Fungi</taxon>
        <taxon>Fungi incertae sedis</taxon>
        <taxon>Chytridiomycota</taxon>
        <taxon>Chytridiomycota incertae sedis</taxon>
        <taxon>Neocallimastigomycetes</taxon>
        <taxon>Neocallimastigales</taxon>
        <taxon>Neocallimastigaceae</taxon>
        <taxon>Anaeromyces</taxon>
    </lineage>
</organism>
<proteinExistence type="inferred from homology"/>
<feature type="transmembrane region" description="Helical" evidence="4">
    <location>
        <begin position="447"/>
        <end position="466"/>
    </location>
</feature>
<keyword evidence="2" id="KW-0813">Transport</keyword>
<evidence type="ECO:0000256" key="1">
    <source>
        <dbReference type="ARBA" id="ARBA00008520"/>
    </source>
</evidence>
<gene>
    <name evidence="6" type="ORF">BCR32DRAFT_291429</name>
</gene>
<dbReference type="PANTHER" id="PTHR30061:SF50">
    <property type="entry name" value="MALTOSE_MALTODEXTRIN-BINDING PERIPLASMIC PROTEIN"/>
    <property type="match status" value="1"/>
</dbReference>
<dbReference type="OrthoDB" id="2157358at2759"/>
<comment type="caution">
    <text evidence="6">The sequence shown here is derived from an EMBL/GenBank/DDBJ whole genome shotgun (WGS) entry which is preliminary data.</text>
</comment>
<dbReference type="STRING" id="1754192.A0A1Y1XES7"/>
<dbReference type="GO" id="GO:0042956">
    <property type="term" value="P:maltodextrin transmembrane transport"/>
    <property type="evidence" value="ECO:0007669"/>
    <property type="project" value="TreeGrafter"/>
</dbReference>
<dbReference type="AlphaFoldDB" id="A0A1Y1XES7"/>
<feature type="transmembrane region" description="Helical" evidence="4">
    <location>
        <begin position="627"/>
        <end position="651"/>
    </location>
</feature>
<feature type="transmembrane region" description="Helical" evidence="4">
    <location>
        <begin position="564"/>
        <end position="586"/>
    </location>
</feature>
<evidence type="ECO:0000313" key="6">
    <source>
        <dbReference type="EMBL" id="ORX84281.1"/>
    </source>
</evidence>
<comment type="similarity">
    <text evidence="1">Belongs to the bacterial solute-binding protein 1 family.</text>
</comment>
<dbReference type="SUPFAM" id="SSF53850">
    <property type="entry name" value="Periplasmic binding protein-like II"/>
    <property type="match status" value="1"/>
</dbReference>
<keyword evidence="4" id="KW-0812">Transmembrane</keyword>
<dbReference type="GO" id="GO:0015768">
    <property type="term" value="P:maltose transport"/>
    <property type="evidence" value="ECO:0007669"/>
    <property type="project" value="TreeGrafter"/>
</dbReference>
<dbReference type="GO" id="GO:1901982">
    <property type="term" value="F:maltose binding"/>
    <property type="evidence" value="ECO:0007669"/>
    <property type="project" value="TreeGrafter"/>
</dbReference>
<dbReference type="InterPro" id="IPR006059">
    <property type="entry name" value="SBP"/>
</dbReference>
<sequence>MNKIFIKIILFQLILILRYSNDSNDEVYLSIFNEFNTYANENDLDIQAKLHILSNTNSTTNKADFGSSTEVLLKKYNKYDIYVYDNLYIANYGKYLLDLKDYFTQDYLNLYNQNLLNQTCYYKDELVGLPISLAYTVLYSNRVLLSKYNKKIPKTWDELLETSKFILNEEKKLNNTNIIGYNGLFTDDDFGICSIYEFIYSCRESYNSTFPELTSEVSINSLEKLKQIKDEISSDSVFRTDNTLNSLKNGDSLFLKYFITPEIFFKHTYDMSILPGIKEGISGAIVAGYNVGIFKNLSEEKKFASLAVLQFISSPEMQKKYFLKQLMISGILTLFDDEEVCQACDCEVFKNLQPIGRPSYKIPNYDEYSEKFRQYIYEFLYGDLSAEKALKKADDITRIYYISINKNYSLLGFIINIIISILTLLMFFSLIFLFVEDFCSLFEFLTTDFWFIYVLGSIFILCSVYTKYGIPSSSKCHWSFILFFSGLNLNYIPIIYRLIINFPIKNNVILWIENHKYKFISIFIIMEGILNGLSLTYEYDIKNIMNSEGQNYQICKMKNMFGKILFGITMLYIILLISLILVYVFIEWNIKKTTYETRAIVTLLYIDILSFVILFLFDIIIKVKQFYIYFIIYTCMIVIISMSNYGLLYGIKIIDCIIKRKSFRLTFVNSVNKDFIPSEAPVKTCELTFGSGAYSSNNNSACIATLATNNNNSSGKIFNDDDEI</sequence>
<dbReference type="Proteomes" id="UP000193944">
    <property type="component" value="Unassembled WGS sequence"/>
</dbReference>
<keyword evidence="4" id="KW-1133">Transmembrane helix</keyword>
<feature type="chain" id="PRO_5012892210" evidence="5">
    <location>
        <begin position="21"/>
        <end position="724"/>
    </location>
</feature>
<dbReference type="EMBL" id="MCFG01000055">
    <property type="protein sequence ID" value="ORX84281.1"/>
    <property type="molecule type" value="Genomic_DNA"/>
</dbReference>